<dbReference type="GO" id="GO:0005886">
    <property type="term" value="C:plasma membrane"/>
    <property type="evidence" value="ECO:0007669"/>
    <property type="project" value="TreeGrafter"/>
</dbReference>
<evidence type="ECO:0000256" key="2">
    <source>
        <dbReference type="ARBA" id="ARBA00006148"/>
    </source>
</evidence>
<comment type="subcellular location">
    <subcellularLocation>
        <location evidence="1 9">Membrane</location>
        <topology evidence="1 9">Multi-pass membrane protein</topology>
    </subcellularLocation>
</comment>
<feature type="transmembrane region" description="Helical" evidence="9">
    <location>
        <begin position="215"/>
        <end position="236"/>
    </location>
</feature>
<name>A0AAN5CL76_9BILA</name>
<evidence type="ECO:0000256" key="5">
    <source>
        <dbReference type="ARBA" id="ARBA00022847"/>
    </source>
</evidence>
<evidence type="ECO:0000256" key="8">
    <source>
        <dbReference type="ARBA" id="ARBA00023180"/>
    </source>
</evidence>
<feature type="transmembrane region" description="Helical" evidence="9">
    <location>
        <begin position="84"/>
        <end position="108"/>
    </location>
</feature>
<feature type="non-terminal residue" evidence="10">
    <location>
        <position position="1"/>
    </location>
</feature>
<keyword evidence="4 9" id="KW-0812">Transmembrane</keyword>
<dbReference type="SUPFAM" id="SSF118215">
    <property type="entry name" value="Proton glutamate symport protein"/>
    <property type="match status" value="1"/>
</dbReference>
<dbReference type="PRINTS" id="PR00173">
    <property type="entry name" value="EDTRNSPORT"/>
</dbReference>
<keyword evidence="6 9" id="KW-1133">Transmembrane helix</keyword>
<evidence type="ECO:0000256" key="6">
    <source>
        <dbReference type="ARBA" id="ARBA00022989"/>
    </source>
</evidence>
<evidence type="ECO:0000256" key="9">
    <source>
        <dbReference type="RuleBase" id="RU361216"/>
    </source>
</evidence>
<evidence type="ECO:0000256" key="7">
    <source>
        <dbReference type="ARBA" id="ARBA00023136"/>
    </source>
</evidence>
<dbReference type="GO" id="GO:0005313">
    <property type="term" value="F:L-glutamate transmembrane transporter activity"/>
    <property type="evidence" value="ECO:0007669"/>
    <property type="project" value="TreeGrafter"/>
</dbReference>
<dbReference type="InterPro" id="IPR050746">
    <property type="entry name" value="DAACS"/>
</dbReference>
<dbReference type="AlphaFoldDB" id="A0AAN5CL76"/>
<dbReference type="PROSITE" id="PS00713">
    <property type="entry name" value="NA_DICARBOXYL_SYMP_1"/>
    <property type="match status" value="1"/>
</dbReference>
<keyword evidence="3 9" id="KW-0813">Transport</keyword>
<organism evidence="10 11">
    <name type="scientific">Pristionchus mayeri</name>
    <dbReference type="NCBI Taxonomy" id="1317129"/>
    <lineage>
        <taxon>Eukaryota</taxon>
        <taxon>Metazoa</taxon>
        <taxon>Ecdysozoa</taxon>
        <taxon>Nematoda</taxon>
        <taxon>Chromadorea</taxon>
        <taxon>Rhabditida</taxon>
        <taxon>Rhabditina</taxon>
        <taxon>Diplogasteromorpha</taxon>
        <taxon>Diplogasteroidea</taxon>
        <taxon>Neodiplogasteridae</taxon>
        <taxon>Pristionchus</taxon>
    </lineage>
</organism>
<evidence type="ECO:0000313" key="11">
    <source>
        <dbReference type="Proteomes" id="UP001328107"/>
    </source>
</evidence>
<comment type="caution">
    <text evidence="10">The sequence shown here is derived from an EMBL/GenBank/DDBJ whole genome shotgun (WGS) entry which is preliminary data.</text>
</comment>
<evidence type="ECO:0000256" key="1">
    <source>
        <dbReference type="ARBA" id="ARBA00004141"/>
    </source>
</evidence>
<keyword evidence="7 9" id="KW-0472">Membrane</keyword>
<dbReference type="InterPro" id="IPR001991">
    <property type="entry name" value="Na-dicarboxylate_symporter"/>
</dbReference>
<evidence type="ECO:0000313" key="10">
    <source>
        <dbReference type="EMBL" id="GMR46473.1"/>
    </source>
</evidence>
<reference evidence="11" key="1">
    <citation type="submission" date="2022-10" db="EMBL/GenBank/DDBJ databases">
        <title>Genome assembly of Pristionchus species.</title>
        <authorList>
            <person name="Yoshida K."/>
            <person name="Sommer R.J."/>
        </authorList>
    </citation>
    <scope>NUCLEOTIDE SEQUENCE [LARGE SCALE GENOMIC DNA]</scope>
    <source>
        <strain evidence="11">RS5460</strain>
    </source>
</reference>
<dbReference type="EMBL" id="BTRK01000004">
    <property type="protein sequence ID" value="GMR46473.1"/>
    <property type="molecule type" value="Genomic_DNA"/>
</dbReference>
<evidence type="ECO:0000256" key="4">
    <source>
        <dbReference type="ARBA" id="ARBA00022692"/>
    </source>
</evidence>
<feature type="transmembrane region" description="Helical" evidence="9">
    <location>
        <begin position="177"/>
        <end position="194"/>
    </location>
</feature>
<protein>
    <recommendedName>
        <fullName evidence="9">Amino acid transporter</fullName>
    </recommendedName>
</protein>
<dbReference type="GO" id="GO:0015501">
    <property type="term" value="F:glutamate:sodium symporter activity"/>
    <property type="evidence" value="ECO:0007669"/>
    <property type="project" value="TreeGrafter"/>
</dbReference>
<keyword evidence="8" id="KW-0325">Glycoprotein</keyword>
<comment type="similarity">
    <text evidence="2 9">Belongs to the dicarboxylate/amino acid:cation symporter (DAACS) (TC 2.A.23) family.</text>
</comment>
<dbReference type="PROSITE" id="PS00714">
    <property type="entry name" value="NA_DICARBOXYL_SYMP_2"/>
    <property type="match status" value="1"/>
</dbReference>
<dbReference type="GO" id="GO:0015175">
    <property type="term" value="F:neutral L-amino acid transmembrane transporter activity"/>
    <property type="evidence" value="ECO:0007669"/>
    <property type="project" value="TreeGrafter"/>
</dbReference>
<proteinExistence type="inferred from homology"/>
<dbReference type="Proteomes" id="UP001328107">
    <property type="component" value="Unassembled WGS sequence"/>
</dbReference>
<dbReference type="InterPro" id="IPR036458">
    <property type="entry name" value="Na:dicarbo_symporter_sf"/>
</dbReference>
<dbReference type="Gene3D" id="1.10.3860.10">
    <property type="entry name" value="Sodium:dicarboxylate symporter"/>
    <property type="match status" value="1"/>
</dbReference>
<gene>
    <name evidence="10" type="ORF">PMAYCL1PPCAC_16668</name>
</gene>
<feature type="transmembrane region" description="Helical" evidence="9">
    <location>
        <begin position="248"/>
        <end position="274"/>
    </location>
</feature>
<feature type="transmembrane region" description="Helical" evidence="9">
    <location>
        <begin position="50"/>
        <end position="72"/>
    </location>
</feature>
<accession>A0AAN5CL76</accession>
<evidence type="ECO:0000256" key="3">
    <source>
        <dbReference type="ARBA" id="ARBA00022448"/>
    </source>
</evidence>
<keyword evidence="11" id="KW-1185">Reference proteome</keyword>
<dbReference type="Pfam" id="PF00375">
    <property type="entry name" value="SDF"/>
    <property type="match status" value="1"/>
</dbReference>
<sequence length="453" mass="49047">RNMCRKAIKENLMLVFTVTAVLIGIGLGLALRSVNLSPTVLQLINFPGEIFMQLLKMMVLPLIITSIISSLGQMESGHASKVGLMTVGYYTLTAVIASTVGIFLVTTIQPGVSMAQSSVKNSLSTGDIDPIDTFMDLIRNMFPDNIFKATFQRVSTKYERNGTEIDKNVVDGPGTNILGVLVFCVFFGIVSARLGEKVRIVIDFFVALDEIIMGWIMMLMWFAPFGIISLICGNLLDVDDLAGTFHTLAMYVLTCLTGLAIHIFIVTPALLFLFTRKSPLPVYKTMLQPWLIAFGTASSGAALPTSIACLERFGIDPRIANFVPPLGNTINVDGNALYEAVAVIFIAQLNNIHLSVANIITISLTATLASMGSGSVPAGLVTMVLILGTVGLPVKDLALIVTVDWLVDRIRTAINVMGDGFATCVIAHNVARDLKRDEGYKTMSLRRKTSEMV</sequence>
<feature type="transmembrane region" description="Helical" evidence="9">
    <location>
        <begin position="12"/>
        <end position="30"/>
    </location>
</feature>
<dbReference type="PANTHER" id="PTHR11958">
    <property type="entry name" value="SODIUM/DICARBOXYLATE SYMPORTER-RELATED"/>
    <property type="match status" value="1"/>
</dbReference>
<keyword evidence="5 9" id="KW-0769">Symport</keyword>
<dbReference type="PANTHER" id="PTHR11958:SF99">
    <property type="entry name" value="SODIUM-DEPENDENT EXCITATORY AMINO ACID TRANSPORTER GLT-6-RELATED"/>
    <property type="match status" value="1"/>
</dbReference>
<dbReference type="InterPro" id="IPR018107">
    <property type="entry name" value="Na-dicarboxylate_symporter_CS"/>
</dbReference>